<dbReference type="PRINTS" id="PR01038">
    <property type="entry name" value="TRNASYNTHARG"/>
</dbReference>
<evidence type="ECO:0000256" key="2">
    <source>
        <dbReference type="ARBA" id="ARBA00022741"/>
    </source>
</evidence>
<dbReference type="Pfam" id="PF00750">
    <property type="entry name" value="tRNA-synt_1d"/>
    <property type="match status" value="1"/>
</dbReference>
<comment type="similarity">
    <text evidence="5">Belongs to the class-I aminoacyl-tRNA synthetase family.</text>
</comment>
<organism evidence="7 8">
    <name type="scientific">Candidatus Roizmanbacteria bacterium RIFCSPLOWO2_02_FULL_41_9</name>
    <dbReference type="NCBI Taxonomy" id="1802077"/>
    <lineage>
        <taxon>Bacteria</taxon>
        <taxon>Candidatus Roizmaniibacteriota</taxon>
    </lineage>
</organism>
<dbReference type="AlphaFoldDB" id="A0A1F7JRD8"/>
<dbReference type="Proteomes" id="UP000178039">
    <property type="component" value="Unassembled WGS sequence"/>
</dbReference>
<gene>
    <name evidence="7" type="ORF">A3H86_00470</name>
</gene>
<dbReference type="Pfam" id="PF03485">
    <property type="entry name" value="Arg_tRNA_synt_N"/>
    <property type="match status" value="1"/>
</dbReference>
<dbReference type="GO" id="GO:0005524">
    <property type="term" value="F:ATP binding"/>
    <property type="evidence" value="ECO:0007669"/>
    <property type="project" value="UniProtKB-KW"/>
</dbReference>
<keyword evidence="4 5" id="KW-0030">Aminoacyl-tRNA synthetase</keyword>
<keyword evidence="3 5" id="KW-0067">ATP-binding</keyword>
<feature type="domain" description="Arginyl tRNA synthetase N-terminal" evidence="6">
    <location>
        <begin position="4"/>
        <end position="84"/>
    </location>
</feature>
<feature type="non-terminal residue" evidence="7">
    <location>
        <position position="223"/>
    </location>
</feature>
<dbReference type="InterPro" id="IPR036695">
    <property type="entry name" value="Arg-tRNA-synth_N_sf"/>
</dbReference>
<dbReference type="SUPFAM" id="SSF55190">
    <property type="entry name" value="Arginyl-tRNA synthetase (ArgRS), N-terminal 'additional' domain"/>
    <property type="match status" value="1"/>
</dbReference>
<dbReference type="InterPro" id="IPR005148">
    <property type="entry name" value="Arg-tRNA-synth_N"/>
</dbReference>
<dbReference type="EMBL" id="MGBB01000023">
    <property type="protein sequence ID" value="OGK58166.1"/>
    <property type="molecule type" value="Genomic_DNA"/>
</dbReference>
<accession>A0A1F7JRD8</accession>
<protein>
    <submittedName>
        <fullName evidence="7">Arginine--tRNA ligase</fullName>
    </submittedName>
</protein>
<dbReference type="InterPro" id="IPR035684">
    <property type="entry name" value="ArgRS_core"/>
</dbReference>
<dbReference type="PANTHER" id="PTHR11956">
    <property type="entry name" value="ARGINYL-TRNA SYNTHETASE"/>
    <property type="match status" value="1"/>
</dbReference>
<name>A0A1F7JRD8_9BACT</name>
<keyword evidence="5" id="KW-0648">Protein biosynthesis</keyword>
<evidence type="ECO:0000256" key="5">
    <source>
        <dbReference type="RuleBase" id="RU363038"/>
    </source>
</evidence>
<dbReference type="SMART" id="SM01016">
    <property type="entry name" value="Arg_tRNA_synt_N"/>
    <property type="match status" value="1"/>
</dbReference>
<dbReference type="GO" id="GO:0004814">
    <property type="term" value="F:arginine-tRNA ligase activity"/>
    <property type="evidence" value="ECO:0007669"/>
    <property type="project" value="InterPro"/>
</dbReference>
<dbReference type="InterPro" id="IPR014729">
    <property type="entry name" value="Rossmann-like_a/b/a_fold"/>
</dbReference>
<dbReference type="Gene3D" id="3.30.1360.70">
    <property type="entry name" value="Arginyl tRNA synthetase N-terminal domain"/>
    <property type="match status" value="1"/>
</dbReference>
<evidence type="ECO:0000256" key="1">
    <source>
        <dbReference type="ARBA" id="ARBA00022598"/>
    </source>
</evidence>
<dbReference type="GO" id="GO:0006420">
    <property type="term" value="P:arginyl-tRNA aminoacylation"/>
    <property type="evidence" value="ECO:0007669"/>
    <property type="project" value="InterPro"/>
</dbReference>
<comment type="caution">
    <text evidence="7">The sequence shown here is derived from an EMBL/GenBank/DDBJ whole genome shotgun (WGS) entry which is preliminary data.</text>
</comment>
<evidence type="ECO:0000259" key="6">
    <source>
        <dbReference type="SMART" id="SM01016"/>
    </source>
</evidence>
<evidence type="ECO:0000256" key="4">
    <source>
        <dbReference type="ARBA" id="ARBA00023146"/>
    </source>
</evidence>
<dbReference type="InterPro" id="IPR001278">
    <property type="entry name" value="Arg-tRNA-ligase"/>
</dbReference>
<dbReference type="Gene3D" id="3.40.50.620">
    <property type="entry name" value="HUPs"/>
    <property type="match status" value="1"/>
</dbReference>
<keyword evidence="1 5" id="KW-0436">Ligase</keyword>
<reference evidence="7 8" key="1">
    <citation type="journal article" date="2016" name="Nat. Commun.">
        <title>Thousands of microbial genomes shed light on interconnected biogeochemical processes in an aquifer system.</title>
        <authorList>
            <person name="Anantharaman K."/>
            <person name="Brown C.T."/>
            <person name="Hug L.A."/>
            <person name="Sharon I."/>
            <person name="Castelle C.J."/>
            <person name="Probst A.J."/>
            <person name="Thomas B.C."/>
            <person name="Singh A."/>
            <person name="Wilkins M.J."/>
            <person name="Karaoz U."/>
            <person name="Brodie E.L."/>
            <person name="Williams K.H."/>
            <person name="Hubbard S.S."/>
            <person name="Banfield J.F."/>
        </authorList>
    </citation>
    <scope>NUCLEOTIDE SEQUENCE [LARGE SCALE GENOMIC DNA]</scope>
</reference>
<keyword evidence="2 5" id="KW-0547">Nucleotide-binding</keyword>
<evidence type="ECO:0000256" key="3">
    <source>
        <dbReference type="ARBA" id="ARBA00022840"/>
    </source>
</evidence>
<dbReference type="PANTHER" id="PTHR11956:SF5">
    <property type="entry name" value="ARGININE--TRNA LIGASE, CYTOPLASMIC"/>
    <property type="match status" value="1"/>
</dbReference>
<sequence length="223" mass="25390">MIKDQIQAIITAAVNKISTRSTVHIQSPDNPQFGDYTTNIAMRLAKELKKNPLQMAEEIAKQIPKDEIIEKVEVVKPGFINFWLTKETLSKNLIQILSNINNYGKSETTRGKKIIVEYSSPNIAKPFTIGHLRSTIIGDAIANLLEAAGWTVFRDNHLGDWGTQFGKQIYAIKTWGNIGKIEKMQQPVKELVRLYVKFHKEAEKNPEIEEQGKIWFKKLEDGN</sequence>
<dbReference type="PROSITE" id="PS00178">
    <property type="entry name" value="AA_TRNA_LIGASE_I"/>
    <property type="match status" value="1"/>
</dbReference>
<proteinExistence type="inferred from homology"/>
<dbReference type="InterPro" id="IPR001412">
    <property type="entry name" value="aa-tRNA-synth_I_CS"/>
</dbReference>
<evidence type="ECO:0000313" key="7">
    <source>
        <dbReference type="EMBL" id="OGK58166.1"/>
    </source>
</evidence>
<evidence type="ECO:0000313" key="8">
    <source>
        <dbReference type="Proteomes" id="UP000178039"/>
    </source>
</evidence>
<dbReference type="GO" id="GO:0005737">
    <property type="term" value="C:cytoplasm"/>
    <property type="evidence" value="ECO:0007669"/>
    <property type="project" value="InterPro"/>
</dbReference>
<dbReference type="SUPFAM" id="SSF52374">
    <property type="entry name" value="Nucleotidylyl transferase"/>
    <property type="match status" value="1"/>
</dbReference>